<evidence type="ECO:0000256" key="3">
    <source>
        <dbReference type="ARBA" id="ARBA00023082"/>
    </source>
</evidence>
<dbReference type="EMBL" id="BAABAK010000016">
    <property type="protein sequence ID" value="GAA3976631.1"/>
    <property type="molecule type" value="Genomic_DNA"/>
</dbReference>
<evidence type="ECO:0000313" key="7">
    <source>
        <dbReference type="EMBL" id="GAA3976631.1"/>
    </source>
</evidence>
<dbReference type="Gene3D" id="1.10.10.10">
    <property type="entry name" value="Winged helix-like DNA-binding domain superfamily/Winged helix DNA-binding domain"/>
    <property type="match status" value="1"/>
</dbReference>
<name>A0ABP7Q807_9SPHI</name>
<reference evidence="8" key="1">
    <citation type="journal article" date="2019" name="Int. J. Syst. Evol. Microbiol.">
        <title>The Global Catalogue of Microorganisms (GCM) 10K type strain sequencing project: providing services to taxonomists for standard genome sequencing and annotation.</title>
        <authorList>
            <consortium name="The Broad Institute Genomics Platform"/>
            <consortium name="The Broad Institute Genome Sequencing Center for Infectious Disease"/>
            <person name="Wu L."/>
            <person name="Ma J."/>
        </authorList>
    </citation>
    <scope>NUCLEOTIDE SEQUENCE [LARGE SCALE GENOMIC DNA]</scope>
    <source>
        <strain evidence="8">JCM 17338</strain>
    </source>
</reference>
<keyword evidence="4" id="KW-0804">Transcription</keyword>
<organism evidence="7 8">
    <name type="scientific">Pedobacter ginsengiterrae</name>
    <dbReference type="NCBI Taxonomy" id="871696"/>
    <lineage>
        <taxon>Bacteria</taxon>
        <taxon>Pseudomonadati</taxon>
        <taxon>Bacteroidota</taxon>
        <taxon>Sphingobacteriia</taxon>
        <taxon>Sphingobacteriales</taxon>
        <taxon>Sphingobacteriaceae</taxon>
        <taxon>Pedobacter</taxon>
    </lineage>
</organism>
<evidence type="ECO:0000256" key="4">
    <source>
        <dbReference type="ARBA" id="ARBA00023163"/>
    </source>
</evidence>
<keyword evidence="8" id="KW-1185">Reference proteome</keyword>
<dbReference type="Gene3D" id="1.10.1740.10">
    <property type="match status" value="1"/>
</dbReference>
<dbReference type="InterPro" id="IPR013249">
    <property type="entry name" value="RNA_pol_sigma70_r4_t2"/>
</dbReference>
<evidence type="ECO:0000313" key="8">
    <source>
        <dbReference type="Proteomes" id="UP001501081"/>
    </source>
</evidence>
<evidence type="ECO:0000256" key="2">
    <source>
        <dbReference type="ARBA" id="ARBA00023015"/>
    </source>
</evidence>
<comment type="similarity">
    <text evidence="1">Belongs to the sigma-70 factor family. ECF subfamily.</text>
</comment>
<accession>A0ABP7Q807</accession>
<feature type="domain" description="RNA polymerase sigma-70 region 2" evidence="5">
    <location>
        <begin position="41"/>
        <end position="105"/>
    </location>
</feature>
<dbReference type="PANTHER" id="PTHR43133:SF62">
    <property type="entry name" value="RNA POLYMERASE SIGMA FACTOR SIGZ"/>
    <property type="match status" value="1"/>
</dbReference>
<dbReference type="SUPFAM" id="SSF88946">
    <property type="entry name" value="Sigma2 domain of RNA polymerase sigma factors"/>
    <property type="match status" value="1"/>
</dbReference>
<dbReference type="InterPro" id="IPR013324">
    <property type="entry name" value="RNA_pol_sigma_r3/r4-like"/>
</dbReference>
<dbReference type="InterPro" id="IPR007627">
    <property type="entry name" value="RNA_pol_sigma70_r2"/>
</dbReference>
<evidence type="ECO:0000259" key="5">
    <source>
        <dbReference type="Pfam" id="PF04542"/>
    </source>
</evidence>
<dbReference type="InterPro" id="IPR036388">
    <property type="entry name" value="WH-like_DNA-bd_sf"/>
</dbReference>
<feature type="domain" description="RNA polymerase sigma factor 70 region 4 type 2" evidence="6">
    <location>
        <begin position="140"/>
        <end position="189"/>
    </location>
</feature>
<dbReference type="InterPro" id="IPR013325">
    <property type="entry name" value="RNA_pol_sigma_r2"/>
</dbReference>
<protein>
    <submittedName>
        <fullName evidence="7">Sigma-70 family RNA polymerase sigma factor</fullName>
    </submittedName>
</protein>
<keyword evidence="3" id="KW-0731">Sigma factor</keyword>
<proteinExistence type="inferred from homology"/>
<dbReference type="Pfam" id="PF08281">
    <property type="entry name" value="Sigma70_r4_2"/>
    <property type="match status" value="1"/>
</dbReference>
<dbReference type="SUPFAM" id="SSF88659">
    <property type="entry name" value="Sigma3 and sigma4 domains of RNA polymerase sigma factors"/>
    <property type="match status" value="1"/>
</dbReference>
<evidence type="ECO:0000256" key="1">
    <source>
        <dbReference type="ARBA" id="ARBA00010641"/>
    </source>
</evidence>
<gene>
    <name evidence="7" type="ORF">GCM10022246_31180</name>
</gene>
<sequence>MIAHLPYPNELKHKLLPLTDASEQVLIEALRKAELPAFNFLYHKYAANLFGVVFKIVNQQETAEDLLQEVFLKIRRNFHSYDEHKARLFTWMLNIARNTAIDHLRLRVSRQERTHVAFEQAGVSLDEYTHSFNIDTIGIKNILNQLSPKHSQMLDLFYYKGYTHPEISELLGLPLGSVKTSIRQAILALRVIFEVRLAG</sequence>
<dbReference type="Pfam" id="PF04542">
    <property type="entry name" value="Sigma70_r2"/>
    <property type="match status" value="1"/>
</dbReference>
<keyword evidence="2" id="KW-0805">Transcription regulation</keyword>
<evidence type="ECO:0000259" key="6">
    <source>
        <dbReference type="Pfam" id="PF08281"/>
    </source>
</evidence>
<dbReference type="CDD" id="cd06171">
    <property type="entry name" value="Sigma70_r4"/>
    <property type="match status" value="1"/>
</dbReference>
<dbReference type="PANTHER" id="PTHR43133">
    <property type="entry name" value="RNA POLYMERASE ECF-TYPE SIGMA FACTO"/>
    <property type="match status" value="1"/>
</dbReference>
<dbReference type="Proteomes" id="UP001501081">
    <property type="component" value="Unassembled WGS sequence"/>
</dbReference>
<comment type="caution">
    <text evidence="7">The sequence shown here is derived from an EMBL/GenBank/DDBJ whole genome shotgun (WGS) entry which is preliminary data.</text>
</comment>
<dbReference type="NCBIfam" id="TIGR02937">
    <property type="entry name" value="sigma70-ECF"/>
    <property type="match status" value="1"/>
</dbReference>
<dbReference type="InterPro" id="IPR014284">
    <property type="entry name" value="RNA_pol_sigma-70_dom"/>
</dbReference>
<dbReference type="RefSeq" id="WP_344768521.1">
    <property type="nucleotide sequence ID" value="NZ_BAABAK010000016.1"/>
</dbReference>
<dbReference type="InterPro" id="IPR039425">
    <property type="entry name" value="RNA_pol_sigma-70-like"/>
</dbReference>